<comment type="catalytic activity">
    <reaction evidence="6 9">
        <text>4-methyl-5-(2-phosphooxyethyl)-thiazole + 4-amino-2-methyl-5-(diphosphooxymethyl)pyrimidine + H(+) = thiamine phosphate + diphosphate</text>
        <dbReference type="Rhea" id="RHEA:22328"/>
        <dbReference type="ChEBI" id="CHEBI:15378"/>
        <dbReference type="ChEBI" id="CHEBI:33019"/>
        <dbReference type="ChEBI" id="CHEBI:37575"/>
        <dbReference type="ChEBI" id="CHEBI:57841"/>
        <dbReference type="ChEBI" id="CHEBI:58296"/>
        <dbReference type="EC" id="2.5.1.3"/>
    </reaction>
</comment>
<feature type="binding site" evidence="9">
    <location>
        <position position="111"/>
    </location>
    <ligand>
        <name>4-amino-2-methyl-5-(diphosphooxymethyl)pyrimidine</name>
        <dbReference type="ChEBI" id="CHEBI:57841"/>
    </ligand>
</feature>
<dbReference type="InterPro" id="IPR036206">
    <property type="entry name" value="ThiamineP_synth_sf"/>
</dbReference>
<evidence type="ECO:0000256" key="7">
    <source>
        <dbReference type="ARBA" id="ARBA00047851"/>
    </source>
</evidence>
<evidence type="ECO:0000256" key="8">
    <source>
        <dbReference type="ARBA" id="ARBA00047883"/>
    </source>
</evidence>
<dbReference type="EMBL" id="CP146284">
    <property type="protein sequence ID" value="WWV67044.1"/>
    <property type="molecule type" value="Genomic_DNA"/>
</dbReference>
<evidence type="ECO:0000256" key="2">
    <source>
        <dbReference type="ARBA" id="ARBA00022679"/>
    </source>
</evidence>
<dbReference type="HAMAP" id="MF_00097">
    <property type="entry name" value="TMP_synthase"/>
    <property type="match status" value="1"/>
</dbReference>
<evidence type="ECO:0000256" key="9">
    <source>
        <dbReference type="HAMAP-Rule" id="MF_00097"/>
    </source>
</evidence>
<dbReference type="CDD" id="cd00564">
    <property type="entry name" value="TMP_TenI"/>
    <property type="match status" value="1"/>
</dbReference>
<evidence type="ECO:0000256" key="4">
    <source>
        <dbReference type="ARBA" id="ARBA00022842"/>
    </source>
</evidence>
<dbReference type="PANTHER" id="PTHR20857">
    <property type="entry name" value="THIAMINE-PHOSPHATE PYROPHOSPHORYLASE"/>
    <property type="match status" value="1"/>
</dbReference>
<dbReference type="RefSeq" id="WP_251966431.1">
    <property type="nucleotide sequence ID" value="NZ_CP146284.1"/>
</dbReference>
<protein>
    <recommendedName>
        <fullName evidence="9">Thiamine-phosphate synthase</fullName>
        <shortName evidence="9">TP synthase</shortName>
        <shortName evidence="9">TPS</shortName>
        <ecNumber evidence="9">2.5.1.3</ecNumber>
    </recommendedName>
    <alternativeName>
        <fullName evidence="9">Thiamine-phosphate pyrophosphorylase</fullName>
        <shortName evidence="9">TMP pyrophosphorylase</shortName>
        <shortName evidence="9">TMP-PPase</shortName>
    </alternativeName>
</protein>
<sequence>MNTNYEEGHRLMFITNRTEQHTEEEETQWVLEGGCRWIQLRMKDSPSIETARELVKLCAPYQARICIDDDVQMALESGATAVHLGKNDMPVDQACELVRKSGKTDFLVGATANTFEDICRAAQLGASYIGLGPFRFTQTKKKLSPILGLDGYKRILEQCQEAGITLPVYAIGGIEQEDIPALMKTGITGIAISGSIIRAKDPVQETRNLLETILSSL</sequence>
<keyword evidence="4 9" id="KW-0460">Magnesium</keyword>
<dbReference type="InterPro" id="IPR013785">
    <property type="entry name" value="Aldolase_TIM"/>
</dbReference>
<dbReference type="GO" id="GO:0004789">
    <property type="term" value="F:thiamine-phosphate diphosphorylase activity"/>
    <property type="evidence" value="ECO:0007669"/>
    <property type="project" value="UniProtKB-EC"/>
</dbReference>
<comment type="catalytic activity">
    <reaction evidence="7 9">
        <text>2-(2-carboxy-4-methylthiazol-5-yl)ethyl phosphate + 4-amino-2-methyl-5-(diphosphooxymethyl)pyrimidine + 2 H(+) = thiamine phosphate + CO2 + diphosphate</text>
        <dbReference type="Rhea" id="RHEA:47848"/>
        <dbReference type="ChEBI" id="CHEBI:15378"/>
        <dbReference type="ChEBI" id="CHEBI:16526"/>
        <dbReference type="ChEBI" id="CHEBI:33019"/>
        <dbReference type="ChEBI" id="CHEBI:37575"/>
        <dbReference type="ChEBI" id="CHEBI:57841"/>
        <dbReference type="ChEBI" id="CHEBI:62890"/>
        <dbReference type="EC" id="2.5.1.3"/>
    </reaction>
</comment>
<keyword evidence="12" id="KW-1185">Reference proteome</keyword>
<keyword evidence="3 9" id="KW-0479">Metal-binding</keyword>
<gene>
    <name evidence="9" type="primary">thiE</name>
    <name evidence="11" type="ORF">NEE14_003370</name>
</gene>
<comment type="caution">
    <text evidence="9">Lacks conserved residue(s) required for the propagation of feature annotation.</text>
</comment>
<name>A0ABZ2IS65_9BACT</name>
<dbReference type="Proteomes" id="UP001320603">
    <property type="component" value="Chromosome"/>
</dbReference>
<dbReference type="InterPro" id="IPR022998">
    <property type="entry name" value="ThiamineP_synth_TenI"/>
</dbReference>
<comment type="function">
    <text evidence="9">Condenses 4-methyl-5-(beta-hydroxyethyl)thiazole monophosphate (THZ-P) and 2-methyl-4-amino-5-hydroxymethyl pyrimidine pyrophosphate (HMP-PP) to form thiamine monophosphate (TMP).</text>
</comment>
<feature type="binding site" evidence="9">
    <location>
        <position position="68"/>
    </location>
    <ligand>
        <name>4-amino-2-methyl-5-(diphosphooxymethyl)pyrimidine</name>
        <dbReference type="ChEBI" id="CHEBI:57841"/>
    </ligand>
</feature>
<dbReference type="InterPro" id="IPR034291">
    <property type="entry name" value="TMP_synthase"/>
</dbReference>
<evidence type="ECO:0000256" key="6">
    <source>
        <dbReference type="ARBA" id="ARBA00047334"/>
    </source>
</evidence>
<organism evidence="11 12">
    <name type="scientific">Parabacteroides absconsus</name>
    <dbReference type="NCBI Taxonomy" id="2951805"/>
    <lineage>
        <taxon>Bacteria</taxon>
        <taxon>Pseudomonadati</taxon>
        <taxon>Bacteroidota</taxon>
        <taxon>Bacteroidia</taxon>
        <taxon>Bacteroidales</taxon>
        <taxon>Tannerellaceae</taxon>
        <taxon>Parabacteroides</taxon>
    </lineage>
</organism>
<dbReference type="EC" id="2.5.1.3" evidence="9"/>
<evidence type="ECO:0000256" key="1">
    <source>
        <dbReference type="ARBA" id="ARBA00005165"/>
    </source>
</evidence>
<dbReference type="SUPFAM" id="SSF51391">
    <property type="entry name" value="Thiamin phosphate synthase"/>
    <property type="match status" value="1"/>
</dbReference>
<evidence type="ECO:0000313" key="12">
    <source>
        <dbReference type="Proteomes" id="UP001320603"/>
    </source>
</evidence>
<feature type="binding site" evidence="9">
    <location>
        <position position="140"/>
    </location>
    <ligand>
        <name>4-amino-2-methyl-5-(diphosphooxymethyl)pyrimidine</name>
        <dbReference type="ChEBI" id="CHEBI:57841"/>
    </ligand>
</feature>
<feature type="binding site" evidence="9">
    <location>
        <position position="88"/>
    </location>
    <ligand>
        <name>Mg(2+)</name>
        <dbReference type="ChEBI" id="CHEBI:18420"/>
    </ligand>
</feature>
<reference evidence="11 12" key="1">
    <citation type="submission" date="2024-02" db="EMBL/GenBank/DDBJ databases">
        <title>Whole genome sequencing of Parabacteroides sp. AD58.</title>
        <authorList>
            <person name="Chaplin A.V."/>
            <person name="Pikina A.P."/>
            <person name="Sokolova S.R."/>
            <person name="Korostin D.O."/>
            <person name="Efimov B.A."/>
        </authorList>
    </citation>
    <scope>NUCLEOTIDE SEQUENCE [LARGE SCALE GENOMIC DNA]</scope>
    <source>
        <strain evidence="11 12">AD58</strain>
    </source>
</reference>
<keyword evidence="2 9" id="KW-0808">Transferase</keyword>
<proteinExistence type="inferred from homology"/>
<feature type="domain" description="Thiamine phosphate synthase/TenI" evidence="10">
    <location>
        <begin position="11"/>
        <end position="196"/>
    </location>
</feature>
<comment type="catalytic activity">
    <reaction evidence="8 9">
        <text>2-[(2R,5Z)-2-carboxy-4-methylthiazol-5(2H)-ylidene]ethyl phosphate + 4-amino-2-methyl-5-(diphosphooxymethyl)pyrimidine + 2 H(+) = thiamine phosphate + CO2 + diphosphate</text>
        <dbReference type="Rhea" id="RHEA:47844"/>
        <dbReference type="ChEBI" id="CHEBI:15378"/>
        <dbReference type="ChEBI" id="CHEBI:16526"/>
        <dbReference type="ChEBI" id="CHEBI:33019"/>
        <dbReference type="ChEBI" id="CHEBI:37575"/>
        <dbReference type="ChEBI" id="CHEBI:57841"/>
        <dbReference type="ChEBI" id="CHEBI:62899"/>
        <dbReference type="EC" id="2.5.1.3"/>
    </reaction>
</comment>
<dbReference type="PANTHER" id="PTHR20857:SF15">
    <property type="entry name" value="THIAMINE-PHOSPHATE SYNTHASE"/>
    <property type="match status" value="1"/>
</dbReference>
<keyword evidence="5 9" id="KW-0784">Thiamine biosynthesis</keyword>
<feature type="binding site" evidence="9">
    <location>
        <begin position="137"/>
        <end position="139"/>
    </location>
    <ligand>
        <name>2-[(2R,5Z)-2-carboxy-4-methylthiazol-5(2H)-ylidene]ethyl phosphate</name>
        <dbReference type="ChEBI" id="CHEBI:62899"/>
    </ligand>
</feature>
<dbReference type="Gene3D" id="3.20.20.70">
    <property type="entry name" value="Aldolase class I"/>
    <property type="match status" value="1"/>
</dbReference>
<comment type="similarity">
    <text evidence="9">Belongs to the thiamine-phosphate synthase family.</text>
</comment>
<feature type="binding site" evidence="9">
    <location>
        <position position="173"/>
    </location>
    <ligand>
        <name>2-[(2R,5Z)-2-carboxy-4-methylthiazol-5(2H)-ylidene]ethyl phosphate</name>
        <dbReference type="ChEBI" id="CHEBI:62899"/>
    </ligand>
</feature>
<evidence type="ECO:0000256" key="5">
    <source>
        <dbReference type="ARBA" id="ARBA00022977"/>
    </source>
</evidence>
<comment type="cofactor">
    <cofactor evidence="9">
        <name>Mg(2+)</name>
        <dbReference type="ChEBI" id="CHEBI:18420"/>
    </cofactor>
    <text evidence="9">Binds 1 Mg(2+) ion per subunit.</text>
</comment>
<dbReference type="Pfam" id="PF02581">
    <property type="entry name" value="TMP-TENI"/>
    <property type="match status" value="1"/>
</dbReference>
<dbReference type="NCBIfam" id="NF000736">
    <property type="entry name" value="PRK00043.2-3"/>
    <property type="match status" value="1"/>
</dbReference>
<evidence type="ECO:0000313" key="11">
    <source>
        <dbReference type="EMBL" id="WWV67044.1"/>
    </source>
</evidence>
<accession>A0ABZ2IS65</accession>
<comment type="pathway">
    <text evidence="1 9">Cofactor biosynthesis; thiamine diphosphate biosynthesis; thiamine phosphate from 4-amino-2-methyl-5-diphosphomethylpyrimidine and 4-methyl-5-(2-phosphoethyl)-thiazole: step 1/1.</text>
</comment>
<evidence type="ECO:0000259" key="10">
    <source>
        <dbReference type="Pfam" id="PF02581"/>
    </source>
</evidence>
<feature type="binding site" evidence="9">
    <location>
        <position position="69"/>
    </location>
    <ligand>
        <name>Mg(2+)</name>
        <dbReference type="ChEBI" id="CHEBI:18420"/>
    </ligand>
</feature>
<evidence type="ECO:0000256" key="3">
    <source>
        <dbReference type="ARBA" id="ARBA00022723"/>
    </source>
</evidence>
<feature type="binding site" evidence="9">
    <location>
        <begin position="39"/>
        <end position="43"/>
    </location>
    <ligand>
        <name>4-amino-2-methyl-5-(diphosphooxymethyl)pyrimidine</name>
        <dbReference type="ChEBI" id="CHEBI:57841"/>
    </ligand>
</feature>